<evidence type="ECO:0000313" key="2">
    <source>
        <dbReference type="Proteomes" id="UP000326857"/>
    </source>
</evidence>
<reference evidence="1 2" key="1">
    <citation type="submission" date="2019-09" db="EMBL/GenBank/DDBJ databases">
        <authorList>
            <person name="Dittami M. S."/>
        </authorList>
    </citation>
    <scope>NUCLEOTIDE SEQUENCE [LARGE SCALE GENOMIC DNA]</scope>
    <source>
        <strain evidence="1">SPHINGO391</strain>
    </source>
</reference>
<name>A0A5E7XXZ8_9SPHN</name>
<protein>
    <submittedName>
        <fullName evidence="1">Uncharacterized protein</fullName>
    </submittedName>
</protein>
<proteinExistence type="predicted"/>
<dbReference type="EMBL" id="CABVLI010000024">
    <property type="protein sequence ID" value="VVS99432.1"/>
    <property type="molecule type" value="Genomic_DNA"/>
</dbReference>
<dbReference type="Proteomes" id="UP000326857">
    <property type="component" value="Unassembled WGS sequence"/>
</dbReference>
<sequence>MRPPIDRHHADRCLSVLLRLQGLRCGAPPQCRGLLRLLLVRGRAMPPDSGGARVRINGELLHLIASGDQHLSAIYTRSREEAHARNL</sequence>
<evidence type="ECO:0000313" key="1">
    <source>
        <dbReference type="EMBL" id="VVS99432.1"/>
    </source>
</evidence>
<organism evidence="1 2">
    <name type="scientific">Sphingomonas aurantiaca</name>
    <dbReference type="NCBI Taxonomy" id="185949"/>
    <lineage>
        <taxon>Bacteria</taxon>
        <taxon>Pseudomonadati</taxon>
        <taxon>Pseudomonadota</taxon>
        <taxon>Alphaproteobacteria</taxon>
        <taxon>Sphingomonadales</taxon>
        <taxon>Sphingomonadaceae</taxon>
        <taxon>Sphingomonas</taxon>
    </lineage>
</organism>
<dbReference type="AlphaFoldDB" id="A0A5E7XXZ8"/>
<accession>A0A5E7XXZ8</accession>
<gene>
    <name evidence="1" type="ORF">SPHINGO391_300038</name>
</gene>